<dbReference type="Proteomes" id="UP000095286">
    <property type="component" value="Unplaced"/>
</dbReference>
<reference evidence="2" key="1">
    <citation type="submission" date="2016-11" db="UniProtKB">
        <authorList>
            <consortium name="WormBaseParasite"/>
        </authorList>
    </citation>
    <scope>IDENTIFICATION</scope>
    <source>
        <strain evidence="2">KR3021</strain>
    </source>
</reference>
<name>A0AC35TI28_9BILA</name>
<dbReference type="WBParaSite" id="RSKR_0000077000.1">
    <property type="protein sequence ID" value="RSKR_0000077000.1"/>
    <property type="gene ID" value="RSKR_0000077000"/>
</dbReference>
<proteinExistence type="predicted"/>
<accession>A0AC35TI28</accession>
<protein>
    <submittedName>
        <fullName evidence="2">SOCS box domain-containing protein</fullName>
    </submittedName>
</protein>
<organism evidence="1 2">
    <name type="scientific">Rhabditophanes sp. KR3021</name>
    <dbReference type="NCBI Taxonomy" id="114890"/>
    <lineage>
        <taxon>Eukaryota</taxon>
        <taxon>Metazoa</taxon>
        <taxon>Ecdysozoa</taxon>
        <taxon>Nematoda</taxon>
        <taxon>Chromadorea</taxon>
        <taxon>Rhabditida</taxon>
        <taxon>Tylenchina</taxon>
        <taxon>Panagrolaimomorpha</taxon>
        <taxon>Strongyloidoidea</taxon>
        <taxon>Alloionematidae</taxon>
        <taxon>Rhabditophanes</taxon>
    </lineage>
</organism>
<sequence length="380" mass="43596">MLSSQNKEAVMDDFGNNRGFTISGAIEFWKTKKWCSRIVTAQKSTDLEEPIITIFKNAKDKKNGKNGKTCTLTDFVALKKDFPLSGNNMTIAIVTLNFDLYLSFKNPLSQLLWYTWLKQNCPSFRTFDVQYLKGPNKLYQFEGRACNVYVTKLSFVVRCILSKGTQETLLQYYHQDLRLRRREDHVMEITVEATKQVYKLCGASVPMILKVCRNIVNCATDDRSDIDKYSEGYWLSSMPVLAVKDPEFYGGTLPRYTAYNPVQVVDGRRRSESAMHASLSQPGHTNVFEPSHNRLDRLSSTPQINTTTSLYKQNSKFSNSHIYPFYGKLRKFVVKSATSIAASDIQEERDYENVLPQKTNNYQVNDNQTQKLSLSQRLVC</sequence>
<evidence type="ECO:0000313" key="2">
    <source>
        <dbReference type="WBParaSite" id="RSKR_0000077000.1"/>
    </source>
</evidence>
<evidence type="ECO:0000313" key="1">
    <source>
        <dbReference type="Proteomes" id="UP000095286"/>
    </source>
</evidence>